<dbReference type="PATRIC" id="fig|69.6.peg.5030"/>
<dbReference type="InterPro" id="IPR040627">
    <property type="entry name" value="T3SS_ATPase_C"/>
</dbReference>
<keyword evidence="2" id="KW-0813">Transport</keyword>
<evidence type="ECO:0000256" key="10">
    <source>
        <dbReference type="ARBA" id="ARBA00034006"/>
    </source>
</evidence>
<dbReference type="PANTHER" id="PTHR15184:SF9">
    <property type="entry name" value="SPI-1 TYPE 3 SECRETION SYSTEM ATPASE"/>
    <property type="match status" value="1"/>
</dbReference>
<dbReference type="InterPro" id="IPR000194">
    <property type="entry name" value="ATPase_F1/V1/A1_a/bsu_nucl-bd"/>
</dbReference>
<dbReference type="GO" id="GO:0046933">
    <property type="term" value="F:proton-transporting ATP synthase activity, rotational mechanism"/>
    <property type="evidence" value="ECO:0007669"/>
    <property type="project" value="TreeGrafter"/>
</dbReference>
<evidence type="ECO:0000313" key="13">
    <source>
        <dbReference type="EMBL" id="ALN60446.1"/>
    </source>
</evidence>
<evidence type="ECO:0000256" key="9">
    <source>
        <dbReference type="ARBA" id="ARBA00024382"/>
    </source>
</evidence>
<dbReference type="Pfam" id="PF02874">
    <property type="entry name" value="ATP-synt_ab_N"/>
    <property type="match status" value="1"/>
</dbReference>
<evidence type="ECO:0000256" key="1">
    <source>
        <dbReference type="ARBA" id="ARBA00004496"/>
    </source>
</evidence>
<evidence type="ECO:0000256" key="6">
    <source>
        <dbReference type="ARBA" id="ARBA00022927"/>
    </source>
</evidence>
<keyword evidence="5" id="KW-0067">ATP-binding</keyword>
<evidence type="ECO:0000256" key="3">
    <source>
        <dbReference type="ARBA" id="ARBA00022490"/>
    </source>
</evidence>
<dbReference type="InterPro" id="IPR003593">
    <property type="entry name" value="AAA+_ATPase"/>
</dbReference>
<keyword evidence="6" id="KW-0653">Protein transport</keyword>
<dbReference type="PROSITE" id="PS00152">
    <property type="entry name" value="ATPASE_ALPHA_BETA"/>
    <property type="match status" value="1"/>
</dbReference>
<comment type="subcellular location">
    <subcellularLocation>
        <location evidence="1">Cytoplasm</location>
    </subcellularLocation>
</comment>
<dbReference type="GO" id="GO:0005737">
    <property type="term" value="C:cytoplasm"/>
    <property type="evidence" value="ECO:0007669"/>
    <property type="project" value="UniProtKB-SubCell"/>
</dbReference>
<dbReference type="InterPro" id="IPR005714">
    <property type="entry name" value="ATPase_T3SS_FliI/YscN"/>
</dbReference>
<dbReference type="SUPFAM" id="SSF52540">
    <property type="entry name" value="P-loop containing nucleoside triphosphate hydrolases"/>
    <property type="match status" value="1"/>
</dbReference>
<evidence type="ECO:0000256" key="4">
    <source>
        <dbReference type="ARBA" id="ARBA00022741"/>
    </source>
</evidence>
<dbReference type="CDD" id="cd01136">
    <property type="entry name" value="ATPase_flagellum-secretory_path_III"/>
    <property type="match status" value="1"/>
</dbReference>
<evidence type="ECO:0000256" key="5">
    <source>
        <dbReference type="ARBA" id="ARBA00022840"/>
    </source>
</evidence>
<dbReference type="InterPro" id="IPR020003">
    <property type="entry name" value="ATPase_a/bsu_AS"/>
</dbReference>
<name>A0A0S2DPD9_LYSEN</name>
<dbReference type="EC" id="7.4.2.8" evidence="9"/>
<dbReference type="AlphaFoldDB" id="A0A0S2DPD9"/>
<keyword evidence="7" id="KW-1278">Translocase</keyword>
<dbReference type="CDD" id="cd18117">
    <property type="entry name" value="ATP-synt_flagellum-secretory_path_III_N"/>
    <property type="match status" value="1"/>
</dbReference>
<evidence type="ECO:0000256" key="2">
    <source>
        <dbReference type="ARBA" id="ARBA00022448"/>
    </source>
</evidence>
<evidence type="ECO:0000259" key="12">
    <source>
        <dbReference type="SMART" id="SM00382"/>
    </source>
</evidence>
<reference evidence="13 14" key="1">
    <citation type="submission" date="2015-11" db="EMBL/GenBank/DDBJ databases">
        <title>Genome sequences of Lysobacter enzymogenes strain C3 and Lysobacter antibioticus ATCC 29479.</title>
        <authorList>
            <person name="Kobayashi D.Y."/>
        </authorList>
    </citation>
    <scope>NUCLEOTIDE SEQUENCE [LARGE SCALE GENOMIC DNA]</scope>
    <source>
        <strain evidence="13 14">C3</strain>
    </source>
</reference>
<dbReference type="GO" id="GO:0016887">
    <property type="term" value="F:ATP hydrolysis activity"/>
    <property type="evidence" value="ECO:0007669"/>
    <property type="project" value="InterPro"/>
</dbReference>
<dbReference type="InterPro" id="IPR004100">
    <property type="entry name" value="ATPase_F1/V1/A1_a/bsu_N"/>
</dbReference>
<dbReference type="GO" id="GO:0005524">
    <property type="term" value="F:ATP binding"/>
    <property type="evidence" value="ECO:0007669"/>
    <property type="project" value="UniProtKB-KW"/>
</dbReference>
<evidence type="ECO:0000313" key="14">
    <source>
        <dbReference type="Proteomes" id="UP000061569"/>
    </source>
</evidence>
<dbReference type="InterPro" id="IPR050053">
    <property type="entry name" value="ATPase_alpha/beta_chains"/>
</dbReference>
<dbReference type="EMBL" id="CP013140">
    <property type="protein sequence ID" value="ALN60446.1"/>
    <property type="molecule type" value="Genomic_DNA"/>
</dbReference>
<feature type="compositionally biased region" description="Basic and acidic residues" evidence="11">
    <location>
        <begin position="8"/>
        <end position="29"/>
    </location>
</feature>
<feature type="domain" description="AAA+ ATPase" evidence="12">
    <location>
        <begin position="203"/>
        <end position="384"/>
    </location>
</feature>
<organism evidence="13 14">
    <name type="scientific">Lysobacter enzymogenes</name>
    <dbReference type="NCBI Taxonomy" id="69"/>
    <lineage>
        <taxon>Bacteria</taxon>
        <taxon>Pseudomonadati</taxon>
        <taxon>Pseudomonadota</taxon>
        <taxon>Gammaproteobacteria</taxon>
        <taxon>Lysobacterales</taxon>
        <taxon>Lysobacteraceae</taxon>
        <taxon>Lysobacter</taxon>
    </lineage>
</organism>
<dbReference type="InterPro" id="IPR027417">
    <property type="entry name" value="P-loop_NTPase"/>
</dbReference>
<dbReference type="KEGG" id="lez:GLE_5105"/>
<keyword evidence="3" id="KW-0963">Cytoplasm</keyword>
<accession>A0A0S2DPD9</accession>
<dbReference type="GO" id="GO:0030254">
    <property type="term" value="P:protein secretion by the type III secretion system"/>
    <property type="evidence" value="ECO:0007669"/>
    <property type="project" value="InterPro"/>
</dbReference>
<evidence type="ECO:0000256" key="11">
    <source>
        <dbReference type="SAM" id="MobiDB-lite"/>
    </source>
</evidence>
<evidence type="ECO:0000256" key="8">
    <source>
        <dbReference type="ARBA" id="ARBA00024342"/>
    </source>
</evidence>
<dbReference type="SMART" id="SM00382">
    <property type="entry name" value="AAA"/>
    <property type="match status" value="1"/>
</dbReference>
<keyword evidence="13" id="KW-0378">Hydrolase</keyword>
<dbReference type="STRING" id="69.GLE_5105"/>
<dbReference type="Gene3D" id="3.40.50.12240">
    <property type="match status" value="1"/>
</dbReference>
<dbReference type="NCBIfam" id="TIGR01026">
    <property type="entry name" value="fliI_yscN"/>
    <property type="match status" value="1"/>
</dbReference>
<keyword evidence="4" id="KW-0547">Nucleotide-binding</keyword>
<dbReference type="PANTHER" id="PTHR15184">
    <property type="entry name" value="ATP SYNTHASE"/>
    <property type="match status" value="1"/>
</dbReference>
<dbReference type="GO" id="GO:0030257">
    <property type="term" value="C:type III protein secretion system complex"/>
    <property type="evidence" value="ECO:0007669"/>
    <property type="project" value="InterPro"/>
</dbReference>
<sequence>MPNTARSTADEPARAAVDGHRRARRDGEARAMSSLPRTVLQPAPAPVQIDPLIAALARVPSVVRVGKVAEAYGTMIRATGLKAMIGELCELRSPRDRSFRLAAEVVGVSRQYTLLTPLGALDGVAHDTEVIATGRQASVRCGEGLLGRILDANGDAIDGRGGFGPTVQMPIYAASPNPLARQLIDRPFATGVRALDTVITAGVGQRLGIFAVAGGGKSTLLGMLARGGDADVNVIALVGERGREVNEFIHDNLGEEGLKKSIIVVATSDRPALERSRAAWVATAIAEYFRDRGKRVMLLVDSVTRFARALRDVGLAIGEPPARRGFPPSVFSQMPRLFERAGNNDKGSITAFYTVLMEGEDGDDPVAEEVRSILDGHIVLSRKLAAAYHYPAIDVLVSLSRTMPRVADEAHQRAAGQLRKYLAKHQDIELLLQLGEYKRGSDADADIAIEKIEPIRKLLKQSSNDLADYKQSIDALRRLFG</sequence>
<gene>
    <name evidence="13" type="primary">sctN</name>
    <name evidence="13" type="ORF">GLE_5105</name>
</gene>
<comment type="catalytic activity">
    <reaction evidence="10">
        <text>ATP + H2O + cellular proteinSide 1 = ADP + phosphate + cellular proteinSide 2.</text>
        <dbReference type="EC" id="7.4.2.8"/>
    </reaction>
</comment>
<evidence type="ECO:0000256" key="7">
    <source>
        <dbReference type="ARBA" id="ARBA00022967"/>
    </source>
</evidence>
<dbReference type="GO" id="GO:0008564">
    <property type="term" value="F:protein-exporting ATPase activity"/>
    <property type="evidence" value="ECO:0007669"/>
    <property type="project" value="UniProtKB-EC"/>
</dbReference>
<dbReference type="Pfam" id="PF18269">
    <property type="entry name" value="T3SS_ATPase_C"/>
    <property type="match status" value="1"/>
</dbReference>
<feature type="region of interest" description="Disordered" evidence="11">
    <location>
        <begin position="1"/>
        <end position="37"/>
    </location>
</feature>
<dbReference type="Proteomes" id="UP000061569">
    <property type="component" value="Chromosome"/>
</dbReference>
<dbReference type="FunFam" id="3.40.50.12240:FF:000002">
    <property type="entry name" value="Flagellum-specific ATP synthase FliI"/>
    <property type="match status" value="1"/>
</dbReference>
<protein>
    <recommendedName>
        <fullName evidence="9">protein-secreting ATPase</fullName>
        <ecNumber evidence="9">7.4.2.8</ecNumber>
    </recommendedName>
</protein>
<dbReference type="Pfam" id="PF00006">
    <property type="entry name" value="ATP-synt_ab"/>
    <property type="match status" value="1"/>
</dbReference>
<proteinExistence type="inferred from homology"/>
<comment type="similarity">
    <text evidence="8">Belongs to the ATPase alpha/beta chains family. T3SS ATPase subfamily.</text>
</comment>